<dbReference type="CDD" id="cd01335">
    <property type="entry name" value="Radical_SAM"/>
    <property type="match status" value="1"/>
</dbReference>
<name>A0A2P5P750_9CHLR</name>
<dbReference type="NCBIfam" id="TIGR03960">
    <property type="entry name" value="rSAM_fuse_unch"/>
    <property type="match status" value="1"/>
</dbReference>
<dbReference type="GO" id="GO:0003824">
    <property type="term" value="F:catalytic activity"/>
    <property type="evidence" value="ECO:0007669"/>
    <property type="project" value="InterPro"/>
</dbReference>
<dbReference type="EMBL" id="JQAN02000009">
    <property type="protein sequence ID" value="PPD58127.1"/>
    <property type="molecule type" value="Genomic_DNA"/>
</dbReference>
<dbReference type="InterPro" id="IPR023862">
    <property type="entry name" value="CHP03960_rSAM"/>
</dbReference>
<dbReference type="InterPro" id="IPR058240">
    <property type="entry name" value="rSAM_sf"/>
</dbReference>
<dbReference type="Gene3D" id="3.80.30.20">
    <property type="entry name" value="tm_1862 like domain"/>
    <property type="match status" value="1"/>
</dbReference>
<evidence type="ECO:0000259" key="1">
    <source>
        <dbReference type="PROSITE" id="PS51918"/>
    </source>
</evidence>
<feature type="domain" description="Radical SAM core" evidence="1">
    <location>
        <begin position="252"/>
        <end position="485"/>
    </location>
</feature>
<dbReference type="InterPro" id="IPR045784">
    <property type="entry name" value="Radical_SAM_N2"/>
</dbReference>
<proteinExistence type="predicted"/>
<keyword evidence="3" id="KW-1185">Reference proteome</keyword>
<accession>A0A2P5P750</accession>
<organism evidence="2 3">
    <name type="scientific">Dehalogenimonas etheniformans</name>
    <dbReference type="NCBI Taxonomy" id="1536648"/>
    <lineage>
        <taxon>Bacteria</taxon>
        <taxon>Bacillati</taxon>
        <taxon>Chloroflexota</taxon>
        <taxon>Dehalococcoidia</taxon>
        <taxon>Dehalococcoidales</taxon>
        <taxon>Dehalococcoidaceae</taxon>
        <taxon>Dehalogenimonas</taxon>
    </lineage>
</organism>
<evidence type="ECO:0000313" key="3">
    <source>
        <dbReference type="Proteomes" id="UP000235653"/>
    </source>
</evidence>
<dbReference type="Pfam" id="PF19864">
    <property type="entry name" value="Radical_SAM_N2"/>
    <property type="match status" value="1"/>
</dbReference>
<dbReference type="SFLD" id="SFLDS00029">
    <property type="entry name" value="Radical_SAM"/>
    <property type="match status" value="1"/>
</dbReference>
<gene>
    <name evidence="2" type="ORF">JP09_004850</name>
</gene>
<dbReference type="Proteomes" id="UP000235653">
    <property type="component" value="Unassembled WGS sequence"/>
</dbReference>
<dbReference type="OrthoDB" id="9806827at2"/>
<dbReference type="Pfam" id="PF04055">
    <property type="entry name" value="Radical_SAM"/>
    <property type="match status" value="1"/>
</dbReference>
<dbReference type="InterPro" id="IPR007197">
    <property type="entry name" value="rSAM"/>
</dbReference>
<dbReference type="RefSeq" id="WP_102331136.1">
    <property type="nucleotide sequence ID" value="NZ_CP058566.2"/>
</dbReference>
<dbReference type="SMART" id="SM00729">
    <property type="entry name" value="Elp3"/>
    <property type="match status" value="1"/>
</dbReference>
<dbReference type="PROSITE" id="PS51918">
    <property type="entry name" value="RADICAL_SAM"/>
    <property type="match status" value="1"/>
</dbReference>
<evidence type="ECO:0000313" key="2">
    <source>
        <dbReference type="EMBL" id="PPD58127.1"/>
    </source>
</evidence>
<reference evidence="2 3" key="1">
    <citation type="journal article" date="2017" name="ISME J.">
        <title>Grape pomace compost harbors organohalide-respiring Dehalogenimonas species with novel reductive dehalogenase genes.</title>
        <authorList>
            <person name="Yang Y."/>
            <person name="Higgins S.A."/>
            <person name="Yan J."/>
            <person name="Simsir B."/>
            <person name="Chourey K."/>
            <person name="Iyer R."/>
            <person name="Hettich R.L."/>
            <person name="Baldwin B."/>
            <person name="Ogles D.M."/>
            <person name="Loffler F.E."/>
        </authorList>
    </citation>
    <scope>NUCLEOTIDE SEQUENCE [LARGE SCALE GENOMIC DNA]</scope>
    <source>
        <strain evidence="2 3">GP</strain>
    </source>
</reference>
<dbReference type="PANTHER" id="PTHR42731">
    <property type="entry name" value="SLL1084 PROTEIN"/>
    <property type="match status" value="1"/>
</dbReference>
<protein>
    <submittedName>
        <fullName evidence="2">TIGR03960 family radical SAM protein</fullName>
    </submittedName>
</protein>
<dbReference type="InterPro" id="IPR006638">
    <property type="entry name" value="Elp3/MiaA/NifB-like_rSAM"/>
</dbReference>
<dbReference type="SUPFAM" id="SSF102114">
    <property type="entry name" value="Radical SAM enzymes"/>
    <property type="match status" value="1"/>
</dbReference>
<comment type="caution">
    <text evidence="2">The sequence shown here is derived from an EMBL/GenBank/DDBJ whole genome shotgun (WGS) entry which is preliminary data.</text>
</comment>
<dbReference type="InterPro" id="IPR023404">
    <property type="entry name" value="rSAM_horseshoe"/>
</dbReference>
<dbReference type="AlphaFoldDB" id="A0A2P5P750"/>
<sequence>MSYPDSILYKVQKPARYTGSEVNAIVKDFDATPVRIALCFPDLYEVALSNLSLPILYDIINRRHDALAERAYMPWPDMIKAIRDNGLTLLSLENFRPVRDFDVVGFSLGAELSFTTMLEMLDLAGIPVWAADRGEDSPLVVAGGTSMFNPEPVSDFVDVFFIGDGEDSISEFIDVYCGWKTDGEPGGKTGLLEKLAAVDGLYIPSFYDVKSKDDCTVASVTPNNPVAPAIITRRIVQKLPPPITKPVVPYIEAVQDRGVIEISRGCVRGCRFCHAGVVYRPTRQRPHQEVIDAADEIISNCGYDEISLLSLSTSDYDDIDGLVSKLADRYSGRHIAISLPSLRVTPGSVSLVESLPEGRKSGLTFAPEAASPRLQNVINKIIPDEALFATAQAAFDRGWTGMKLYYMLGLPTETLDDLSEMADTLHKVYALGSNAPGRRPTLRVSLSTFIPKPHTPFQWAAQDDEETIVVKQRHLLDRIRSKGIKLSWSEPKASLLEAAISRGDRRMSKVIHSAWKRGSMLDGWTEFFSWQRWADAFAEFGLDPAFYARRQRPLDEVFPWSHIETGVTEGYLRREYKRALSGESTGDCHDSPCLACGLQNLVADCEASLAKRSL</sequence>
<dbReference type="SFLD" id="SFLDG01082">
    <property type="entry name" value="B12-binding_domain_containing"/>
    <property type="match status" value="1"/>
</dbReference>
<dbReference type="GO" id="GO:0051536">
    <property type="term" value="F:iron-sulfur cluster binding"/>
    <property type="evidence" value="ECO:0007669"/>
    <property type="project" value="InterPro"/>
</dbReference>
<dbReference type="PANTHER" id="PTHR42731:SF1">
    <property type="entry name" value="RADICAL SAM DOMAIN PROTEIN"/>
    <property type="match status" value="1"/>
</dbReference>